<reference evidence="1 2" key="1">
    <citation type="submission" date="2020-09" db="EMBL/GenBank/DDBJ databases">
        <title>De no assembly of potato wild relative species, Solanum commersonii.</title>
        <authorList>
            <person name="Cho K."/>
        </authorList>
    </citation>
    <scope>NUCLEOTIDE SEQUENCE [LARGE SCALE GENOMIC DNA]</scope>
    <source>
        <strain evidence="1">LZ3.2</strain>
        <tissue evidence="1">Leaf</tissue>
    </source>
</reference>
<accession>A0A9J5XUQ8</accession>
<dbReference type="Proteomes" id="UP000824120">
    <property type="component" value="Chromosome 8"/>
</dbReference>
<dbReference type="AlphaFoldDB" id="A0A9J5XUQ8"/>
<sequence>MLSIKLQILQFVDSSTPQLELLLLLKQTQVQRFKKGISNSATQDSILNVHNKTQFTYVKIKCALKDSSFDLRILNNLMLTIVASNASSSSTNVFKFPHTRNDSIFTHKGLIIQSSGITCNAHTYKEEHNA</sequence>
<evidence type="ECO:0000313" key="2">
    <source>
        <dbReference type="Proteomes" id="UP000824120"/>
    </source>
</evidence>
<organism evidence="1 2">
    <name type="scientific">Solanum commersonii</name>
    <name type="common">Commerson's wild potato</name>
    <name type="synonym">Commerson's nightshade</name>
    <dbReference type="NCBI Taxonomy" id="4109"/>
    <lineage>
        <taxon>Eukaryota</taxon>
        <taxon>Viridiplantae</taxon>
        <taxon>Streptophyta</taxon>
        <taxon>Embryophyta</taxon>
        <taxon>Tracheophyta</taxon>
        <taxon>Spermatophyta</taxon>
        <taxon>Magnoliopsida</taxon>
        <taxon>eudicotyledons</taxon>
        <taxon>Gunneridae</taxon>
        <taxon>Pentapetalae</taxon>
        <taxon>asterids</taxon>
        <taxon>lamiids</taxon>
        <taxon>Solanales</taxon>
        <taxon>Solanaceae</taxon>
        <taxon>Solanoideae</taxon>
        <taxon>Solaneae</taxon>
        <taxon>Solanum</taxon>
    </lineage>
</organism>
<proteinExistence type="predicted"/>
<gene>
    <name evidence="1" type="ORF">H5410_041426</name>
</gene>
<comment type="caution">
    <text evidence="1">The sequence shown here is derived from an EMBL/GenBank/DDBJ whole genome shotgun (WGS) entry which is preliminary data.</text>
</comment>
<protein>
    <submittedName>
        <fullName evidence="1">Uncharacterized protein</fullName>
    </submittedName>
</protein>
<keyword evidence="2" id="KW-1185">Reference proteome</keyword>
<evidence type="ECO:0000313" key="1">
    <source>
        <dbReference type="EMBL" id="KAG5590912.1"/>
    </source>
</evidence>
<dbReference type="EMBL" id="JACXVP010000008">
    <property type="protein sequence ID" value="KAG5590912.1"/>
    <property type="molecule type" value="Genomic_DNA"/>
</dbReference>
<name>A0A9J5XUQ8_SOLCO</name>